<dbReference type="EMBL" id="JABANP010001061">
    <property type="protein sequence ID" value="KAF4676650.1"/>
    <property type="molecule type" value="Genomic_DNA"/>
</dbReference>
<sequence length="234" mass="25480">MTDSTIKVRFNWLHRGLLLLAYTAVMALSNESYTVLADHPPGCNGGPGSASTSDDIEVLDELGDYGTLKLQWNMVESDTSPTGFSMEASGDTQLSLGTDEVSLRLALGPSDMVTYDDNEGKFVVKTYSHVLAYFNEALHEHANLATAWHYLEGSADDSGFSLYSPLVRADAVASAGHSYSTRHALVVTQLSHDGYHIRFSFGAKGTYVTSEGVQRSLSIDKDIVEGALYYQYTL</sequence>
<feature type="chain" id="PRO_5029750907" evidence="1">
    <location>
        <begin position="28"/>
        <end position="234"/>
    </location>
</feature>
<dbReference type="Proteomes" id="UP000541610">
    <property type="component" value="Unassembled WGS sequence"/>
</dbReference>
<protein>
    <submittedName>
        <fullName evidence="2">Uncharacterized protein</fullName>
    </submittedName>
</protein>
<keyword evidence="1" id="KW-0732">Signal</keyword>
<evidence type="ECO:0000256" key="1">
    <source>
        <dbReference type="SAM" id="SignalP"/>
    </source>
</evidence>
<gene>
    <name evidence="2" type="ORF">FOZ60_000623</name>
</gene>
<dbReference type="AlphaFoldDB" id="A0A7J6MZL5"/>
<proteinExistence type="predicted"/>
<evidence type="ECO:0000313" key="2">
    <source>
        <dbReference type="EMBL" id="KAF4676650.1"/>
    </source>
</evidence>
<feature type="signal peptide" evidence="1">
    <location>
        <begin position="1"/>
        <end position="27"/>
    </location>
</feature>
<comment type="caution">
    <text evidence="2">The sequence shown here is derived from an EMBL/GenBank/DDBJ whole genome shotgun (WGS) entry which is preliminary data.</text>
</comment>
<name>A0A7J6MZL5_PEROL</name>
<organism evidence="2 3">
    <name type="scientific">Perkinsus olseni</name>
    <name type="common">Perkinsus atlanticus</name>
    <dbReference type="NCBI Taxonomy" id="32597"/>
    <lineage>
        <taxon>Eukaryota</taxon>
        <taxon>Sar</taxon>
        <taxon>Alveolata</taxon>
        <taxon>Perkinsozoa</taxon>
        <taxon>Perkinsea</taxon>
        <taxon>Perkinsida</taxon>
        <taxon>Perkinsidae</taxon>
        <taxon>Perkinsus</taxon>
    </lineage>
</organism>
<reference evidence="2 3" key="1">
    <citation type="submission" date="2020-04" db="EMBL/GenBank/DDBJ databases">
        <title>Perkinsus olseni comparative genomics.</title>
        <authorList>
            <person name="Bogema D.R."/>
        </authorList>
    </citation>
    <scope>NUCLEOTIDE SEQUENCE [LARGE SCALE GENOMIC DNA]</scope>
    <source>
        <strain evidence="2">00978-12</strain>
    </source>
</reference>
<evidence type="ECO:0000313" key="3">
    <source>
        <dbReference type="Proteomes" id="UP000541610"/>
    </source>
</evidence>
<accession>A0A7J6MZL5</accession>